<keyword evidence="4" id="KW-0460">Magnesium</keyword>
<protein>
    <submittedName>
        <fullName evidence="6">NUDIX hydrolase</fullName>
    </submittedName>
</protein>
<dbReference type="CDD" id="cd04666">
    <property type="entry name" value="NUDIX_DIPP2_like_Nudt4"/>
    <property type="match status" value="1"/>
</dbReference>
<dbReference type="GO" id="GO:0034431">
    <property type="term" value="F:bis(5'-adenosyl)-hexaphosphatase activity"/>
    <property type="evidence" value="ECO:0007669"/>
    <property type="project" value="TreeGrafter"/>
</dbReference>
<dbReference type="GO" id="GO:0005737">
    <property type="term" value="C:cytoplasm"/>
    <property type="evidence" value="ECO:0007669"/>
    <property type="project" value="TreeGrafter"/>
</dbReference>
<dbReference type="GO" id="GO:0008486">
    <property type="term" value="F:diphosphoinositol-polyphosphate diphosphatase activity"/>
    <property type="evidence" value="ECO:0007669"/>
    <property type="project" value="TreeGrafter"/>
</dbReference>
<dbReference type="PANTHER" id="PTHR12629:SF0">
    <property type="entry name" value="DIPHOSPHOINOSITOL-POLYPHOSPHATE DIPHOSPHATASE"/>
    <property type="match status" value="1"/>
</dbReference>
<dbReference type="SUPFAM" id="SSF55811">
    <property type="entry name" value="Nudix"/>
    <property type="match status" value="1"/>
</dbReference>
<dbReference type="InterPro" id="IPR000086">
    <property type="entry name" value="NUDIX_hydrolase_dom"/>
</dbReference>
<dbReference type="GO" id="GO:0034432">
    <property type="term" value="F:bis(5'-adenosyl)-pentaphosphatase activity"/>
    <property type="evidence" value="ECO:0007669"/>
    <property type="project" value="TreeGrafter"/>
</dbReference>
<feature type="domain" description="Nudix hydrolase" evidence="5">
    <location>
        <begin position="13"/>
        <end position="143"/>
    </location>
</feature>
<evidence type="ECO:0000256" key="2">
    <source>
        <dbReference type="ARBA" id="ARBA00022723"/>
    </source>
</evidence>
<evidence type="ECO:0000259" key="5">
    <source>
        <dbReference type="PROSITE" id="PS51462"/>
    </source>
</evidence>
<dbReference type="EMBL" id="VAFL01000007">
    <property type="protein sequence ID" value="TKW66482.1"/>
    <property type="molecule type" value="Genomic_DNA"/>
</dbReference>
<dbReference type="GO" id="GO:1901911">
    <property type="term" value="P:adenosine 5'-(hexahydrogen pentaphosphate) catabolic process"/>
    <property type="evidence" value="ECO:0007669"/>
    <property type="project" value="TreeGrafter"/>
</dbReference>
<dbReference type="Proteomes" id="UP000315344">
    <property type="component" value="Unassembled WGS sequence"/>
</dbReference>
<evidence type="ECO:0000313" key="7">
    <source>
        <dbReference type="Proteomes" id="UP000315344"/>
    </source>
</evidence>
<sequence>MRELLGKILGRRPPVLQVAALCLKPETGRVLLITSRGTGRWIIPKGWPMTGRSAAGAALREAWEEAGVRGHAQETPIGQYGYNKKQGRGLTIPISVQVYLIRVSRLENDFPEAGERDRAWFTPAEAADLVDEDELKDLLRNFPA</sequence>
<dbReference type="Pfam" id="PF00293">
    <property type="entry name" value="NUDIX"/>
    <property type="match status" value="1"/>
</dbReference>
<organism evidence="6 7">
    <name type="scientific">Paracoccus denitrificans</name>
    <dbReference type="NCBI Taxonomy" id="266"/>
    <lineage>
        <taxon>Bacteria</taxon>
        <taxon>Pseudomonadati</taxon>
        <taxon>Pseudomonadota</taxon>
        <taxon>Alphaproteobacteria</taxon>
        <taxon>Rhodobacterales</taxon>
        <taxon>Paracoccaceae</taxon>
        <taxon>Paracoccus</taxon>
    </lineage>
</organism>
<dbReference type="InterPro" id="IPR047198">
    <property type="entry name" value="DDP-like_NUDIX"/>
</dbReference>
<name>A0A533I9K0_PARDE</name>
<keyword evidence="2" id="KW-0479">Metal-binding</keyword>
<dbReference type="GO" id="GO:0000298">
    <property type="term" value="F:endopolyphosphatase activity"/>
    <property type="evidence" value="ECO:0007669"/>
    <property type="project" value="TreeGrafter"/>
</dbReference>
<dbReference type="Gene3D" id="3.90.79.10">
    <property type="entry name" value="Nucleoside Triphosphate Pyrophosphohydrolase"/>
    <property type="match status" value="1"/>
</dbReference>
<evidence type="ECO:0000256" key="4">
    <source>
        <dbReference type="ARBA" id="ARBA00022842"/>
    </source>
</evidence>
<comment type="caution">
    <text evidence="6">The sequence shown here is derived from an EMBL/GenBank/DDBJ whole genome shotgun (WGS) entry which is preliminary data.</text>
</comment>
<gene>
    <name evidence="6" type="ORF">DI616_11055</name>
</gene>
<evidence type="ECO:0000256" key="3">
    <source>
        <dbReference type="ARBA" id="ARBA00022801"/>
    </source>
</evidence>
<reference evidence="6 7" key="1">
    <citation type="journal article" date="2017" name="Nat. Commun.">
        <title>In situ click chemistry generation of cyclooxygenase-2 inhibitors.</title>
        <authorList>
            <person name="Bhardwaj A."/>
            <person name="Kaur J."/>
            <person name="Wuest M."/>
            <person name="Wuest F."/>
        </authorList>
    </citation>
    <scope>NUCLEOTIDE SEQUENCE [LARGE SCALE GENOMIC DNA]</scope>
    <source>
        <strain evidence="6">S2_012_000_R3_94</strain>
    </source>
</reference>
<dbReference type="GO" id="GO:0071543">
    <property type="term" value="P:diphosphoinositol polyphosphate metabolic process"/>
    <property type="evidence" value="ECO:0007669"/>
    <property type="project" value="TreeGrafter"/>
</dbReference>
<dbReference type="AlphaFoldDB" id="A0A533I9K0"/>
<keyword evidence="3 6" id="KW-0378">Hydrolase</keyword>
<dbReference type="PROSITE" id="PS51462">
    <property type="entry name" value="NUDIX"/>
    <property type="match status" value="1"/>
</dbReference>
<dbReference type="GO" id="GO:1901907">
    <property type="term" value="P:diadenosine pentaphosphate catabolic process"/>
    <property type="evidence" value="ECO:0007669"/>
    <property type="project" value="TreeGrafter"/>
</dbReference>
<dbReference type="GO" id="GO:1901909">
    <property type="term" value="P:diadenosine hexaphosphate catabolic process"/>
    <property type="evidence" value="ECO:0007669"/>
    <property type="project" value="TreeGrafter"/>
</dbReference>
<evidence type="ECO:0000313" key="6">
    <source>
        <dbReference type="EMBL" id="TKW66482.1"/>
    </source>
</evidence>
<dbReference type="InterPro" id="IPR015797">
    <property type="entry name" value="NUDIX_hydrolase-like_dom_sf"/>
</dbReference>
<comment type="cofactor">
    <cofactor evidence="1">
        <name>Mg(2+)</name>
        <dbReference type="ChEBI" id="CHEBI:18420"/>
    </cofactor>
</comment>
<proteinExistence type="predicted"/>
<dbReference type="GO" id="GO:0046872">
    <property type="term" value="F:metal ion binding"/>
    <property type="evidence" value="ECO:0007669"/>
    <property type="project" value="UniProtKB-KW"/>
</dbReference>
<dbReference type="PANTHER" id="PTHR12629">
    <property type="entry name" value="DIPHOSPHOINOSITOL POLYPHOSPHATE PHOSPHOHYDROLASE"/>
    <property type="match status" value="1"/>
</dbReference>
<evidence type="ECO:0000256" key="1">
    <source>
        <dbReference type="ARBA" id="ARBA00001946"/>
    </source>
</evidence>
<accession>A0A533I9K0</accession>